<reference evidence="6" key="1">
    <citation type="submission" date="2015-12" db="EMBL/GenBank/DDBJ databases">
        <authorList>
            <person name="Lodha T.D."/>
            <person name="Chintalapati S."/>
            <person name="Chintalapati V.R."/>
            <person name="Sravanthi T."/>
        </authorList>
    </citation>
    <scope>NUCLEOTIDE SEQUENCE [LARGE SCALE GENOMIC DNA]</scope>
    <source>
        <strain evidence="6">JC133</strain>
    </source>
</reference>
<evidence type="ECO:0000256" key="1">
    <source>
        <dbReference type="ARBA" id="ARBA00004196"/>
    </source>
</evidence>
<comment type="similarity">
    <text evidence="2">Belongs to the bacterial solute-binding protein 2 family.</text>
</comment>
<evidence type="ECO:0000313" key="6">
    <source>
        <dbReference type="Proteomes" id="UP000237350"/>
    </source>
</evidence>
<dbReference type="EMBL" id="LPWH01000049">
    <property type="protein sequence ID" value="POR04107.1"/>
    <property type="molecule type" value="Genomic_DNA"/>
</dbReference>
<keyword evidence="3" id="KW-0732">Signal</keyword>
<comment type="subcellular location">
    <subcellularLocation>
        <location evidence="1">Cell envelope</location>
    </subcellularLocation>
</comment>
<dbReference type="GO" id="GO:0030246">
    <property type="term" value="F:carbohydrate binding"/>
    <property type="evidence" value="ECO:0007669"/>
    <property type="project" value="UniProtKB-ARBA"/>
</dbReference>
<dbReference type="Pfam" id="PF13407">
    <property type="entry name" value="Peripla_BP_4"/>
    <property type="match status" value="1"/>
</dbReference>
<evidence type="ECO:0000259" key="4">
    <source>
        <dbReference type="Pfam" id="PF13407"/>
    </source>
</evidence>
<name>A0A2S4JX46_9SPIO</name>
<sequence>MQRYPRLLTLFFGVLFSVALYFSVTTMVSLSGTISRAEGSGAPREYHLALFIPDSPSRFFEEVLSGASRAARTLGAALSVHHGGTGSRSYRLARYSGIDGAIIYPGPDQEEMRTSLDQLNRAGIPLVLIEHGVTDDMPWSLVGTNTFDVGRKIGELARELSREALGMALVYSEKSPGIESEKDLVELGIHTALGDHLARPIVRKRTGLNPLDAEHLVYNLLHQGPEVDLLVFTDTNDTLAAVQVVIDLNLVGSVQIIGMGMNRAISDYLDRGILAGVIVVNPYRIGYDAVRVLLGHLREGYSAGYVDTGVEMIRGRP</sequence>
<feature type="domain" description="Periplasmic binding protein" evidence="4">
    <location>
        <begin position="49"/>
        <end position="298"/>
    </location>
</feature>
<proteinExistence type="inferred from homology"/>
<comment type="caution">
    <text evidence="5">The sequence shown here is derived from an EMBL/GenBank/DDBJ whole genome shotgun (WGS) entry which is preliminary data.</text>
</comment>
<dbReference type="InterPro" id="IPR025997">
    <property type="entry name" value="SBP_2_dom"/>
</dbReference>
<dbReference type="GO" id="GO:0030313">
    <property type="term" value="C:cell envelope"/>
    <property type="evidence" value="ECO:0007669"/>
    <property type="project" value="UniProtKB-SubCell"/>
</dbReference>
<evidence type="ECO:0000313" key="5">
    <source>
        <dbReference type="EMBL" id="POR04107.1"/>
    </source>
</evidence>
<organism evidence="5 6">
    <name type="scientific">Alkalispirochaeta sphaeroplastigenens</name>
    <dbReference type="NCBI Taxonomy" id="1187066"/>
    <lineage>
        <taxon>Bacteria</taxon>
        <taxon>Pseudomonadati</taxon>
        <taxon>Spirochaetota</taxon>
        <taxon>Spirochaetia</taxon>
        <taxon>Spirochaetales</taxon>
        <taxon>Spirochaetaceae</taxon>
        <taxon>Alkalispirochaeta</taxon>
    </lineage>
</organism>
<dbReference type="Proteomes" id="UP000237350">
    <property type="component" value="Unassembled WGS sequence"/>
</dbReference>
<dbReference type="OrthoDB" id="569491at2"/>
<evidence type="ECO:0000256" key="3">
    <source>
        <dbReference type="ARBA" id="ARBA00022729"/>
    </source>
</evidence>
<dbReference type="AlphaFoldDB" id="A0A2S4JX46"/>
<dbReference type="InterPro" id="IPR028082">
    <property type="entry name" value="Peripla_BP_I"/>
</dbReference>
<dbReference type="PANTHER" id="PTHR46847">
    <property type="entry name" value="D-ALLOSE-BINDING PERIPLASMIC PROTEIN-RELATED"/>
    <property type="match status" value="1"/>
</dbReference>
<evidence type="ECO:0000256" key="2">
    <source>
        <dbReference type="ARBA" id="ARBA00007639"/>
    </source>
</evidence>
<dbReference type="SUPFAM" id="SSF53822">
    <property type="entry name" value="Periplasmic binding protein-like I"/>
    <property type="match status" value="1"/>
</dbReference>
<dbReference type="RefSeq" id="WP_103679566.1">
    <property type="nucleotide sequence ID" value="NZ_LPWH01000049.1"/>
</dbReference>
<keyword evidence="6" id="KW-1185">Reference proteome</keyword>
<dbReference type="Gene3D" id="3.40.50.2300">
    <property type="match status" value="2"/>
</dbReference>
<protein>
    <submittedName>
        <fullName evidence="5">Sugar ABC transporter substrate-binding protein</fullName>
    </submittedName>
</protein>
<dbReference type="PANTHER" id="PTHR46847:SF1">
    <property type="entry name" value="D-ALLOSE-BINDING PERIPLASMIC PROTEIN-RELATED"/>
    <property type="match status" value="1"/>
</dbReference>
<gene>
    <name evidence="5" type="ORF">AU468_03810</name>
</gene>
<accession>A0A2S4JX46</accession>